<dbReference type="EMBL" id="CAEZUH010000094">
    <property type="protein sequence ID" value="CAB4598585.1"/>
    <property type="molecule type" value="Genomic_DNA"/>
</dbReference>
<evidence type="ECO:0000313" key="1">
    <source>
        <dbReference type="EMBL" id="CAB4598585.1"/>
    </source>
</evidence>
<organism evidence="1">
    <name type="scientific">freshwater metagenome</name>
    <dbReference type="NCBI Taxonomy" id="449393"/>
    <lineage>
        <taxon>unclassified sequences</taxon>
        <taxon>metagenomes</taxon>
        <taxon>ecological metagenomes</taxon>
    </lineage>
</organism>
<sequence>MIVWLNKIGPIIGIFDRTGIGIAEKLPAAFQVLS</sequence>
<gene>
    <name evidence="1" type="ORF">UFOPK1798_00862</name>
</gene>
<reference evidence="1" key="1">
    <citation type="submission" date="2020-05" db="EMBL/GenBank/DDBJ databases">
        <authorList>
            <person name="Chiriac C."/>
            <person name="Salcher M."/>
            <person name="Ghai R."/>
            <person name="Kavagutti S V."/>
        </authorList>
    </citation>
    <scope>NUCLEOTIDE SEQUENCE</scope>
</reference>
<protein>
    <submittedName>
        <fullName evidence="1">Unannotated protein</fullName>
    </submittedName>
</protein>
<accession>A0A6J6GI76</accession>
<dbReference type="AlphaFoldDB" id="A0A6J6GI76"/>
<name>A0A6J6GI76_9ZZZZ</name>
<proteinExistence type="predicted"/>